<evidence type="ECO:0000313" key="1">
    <source>
        <dbReference type="EMBL" id="PSR27108.1"/>
    </source>
</evidence>
<comment type="caution">
    <text evidence="1">The sequence shown here is derived from an EMBL/GenBank/DDBJ whole genome shotgun (WGS) entry which is preliminary data.</text>
</comment>
<proteinExistence type="predicted"/>
<protein>
    <submittedName>
        <fullName evidence="1">Uncharacterized protein</fullName>
    </submittedName>
</protein>
<organism evidence="1 2">
    <name type="scientific">Sulfobacillus benefaciens</name>
    <dbReference type="NCBI Taxonomy" id="453960"/>
    <lineage>
        <taxon>Bacteria</taxon>
        <taxon>Bacillati</taxon>
        <taxon>Bacillota</taxon>
        <taxon>Clostridia</taxon>
        <taxon>Eubacteriales</taxon>
        <taxon>Clostridiales Family XVII. Incertae Sedis</taxon>
        <taxon>Sulfobacillus</taxon>
    </lineage>
</organism>
<dbReference type="Proteomes" id="UP000242699">
    <property type="component" value="Unassembled WGS sequence"/>
</dbReference>
<reference evidence="1 2" key="1">
    <citation type="journal article" date="2014" name="BMC Genomics">
        <title>Comparison of environmental and isolate Sulfobacillus genomes reveals diverse carbon, sulfur, nitrogen, and hydrogen metabolisms.</title>
        <authorList>
            <person name="Justice N.B."/>
            <person name="Norman A."/>
            <person name="Brown C.T."/>
            <person name="Singh A."/>
            <person name="Thomas B.C."/>
            <person name="Banfield J.F."/>
        </authorList>
    </citation>
    <scope>NUCLEOTIDE SEQUENCE [LARGE SCALE GENOMIC DNA]</scope>
    <source>
        <strain evidence="1">AMDSBA1</strain>
    </source>
</reference>
<accession>A0A2T2WXZ5</accession>
<sequence>MIVLELIGVALFGLAVWDVTVQTGDYDRKLLRDYLRAQKLADITGQTPPKWDAFLEEPVNYNVRLITKAITSASAEDR</sequence>
<evidence type="ECO:0000313" key="2">
    <source>
        <dbReference type="Proteomes" id="UP000242699"/>
    </source>
</evidence>
<name>A0A2T2WXZ5_9FIRM</name>
<dbReference type="AlphaFoldDB" id="A0A2T2WXZ5"/>
<gene>
    <name evidence="1" type="ORF">C7B43_12320</name>
</gene>
<dbReference type="EMBL" id="PXYT01000029">
    <property type="protein sequence ID" value="PSR27108.1"/>
    <property type="molecule type" value="Genomic_DNA"/>
</dbReference>